<comment type="caution">
    <text evidence="1">The sequence shown here is derived from an EMBL/GenBank/DDBJ whole genome shotgun (WGS) entry which is preliminary data.</text>
</comment>
<dbReference type="PANTHER" id="PTHR41291:SF1">
    <property type="entry name" value="DNA ALKYLATION REPAIR PROTEIN"/>
    <property type="match status" value="1"/>
</dbReference>
<dbReference type="CDD" id="cd06561">
    <property type="entry name" value="AlkD_like"/>
    <property type="match status" value="1"/>
</dbReference>
<evidence type="ECO:0000313" key="2">
    <source>
        <dbReference type="Proteomes" id="UP000054709"/>
    </source>
</evidence>
<organism evidence="1 2">
    <name type="scientific">Paenibacillus etheri</name>
    <dbReference type="NCBI Taxonomy" id="1306852"/>
    <lineage>
        <taxon>Bacteria</taxon>
        <taxon>Bacillati</taxon>
        <taxon>Bacillota</taxon>
        <taxon>Bacilli</taxon>
        <taxon>Bacillales</taxon>
        <taxon>Paenibacillaceae</taxon>
        <taxon>Paenibacillus</taxon>
    </lineage>
</organism>
<dbReference type="Proteomes" id="UP000054709">
    <property type="component" value="Unassembled WGS sequence"/>
</dbReference>
<dbReference type="PANTHER" id="PTHR41291">
    <property type="entry name" value="DNA ALKYLATION REPAIR PROTEIN"/>
    <property type="match status" value="1"/>
</dbReference>
<gene>
    <name evidence="1" type="ORF">UQ64_28065</name>
</gene>
<dbReference type="AlphaFoldDB" id="A0A0W1ARR3"/>
<accession>A0A0W1ARR3</accession>
<dbReference type="SUPFAM" id="SSF48371">
    <property type="entry name" value="ARM repeat"/>
    <property type="match status" value="1"/>
</dbReference>
<reference evidence="1 2" key="1">
    <citation type="journal article" date="2015" name="Int. Biodeterior. Biodegradation">
        <title>Physiological and genetic screening methods for the isolation of methyl tert-butyl ether-degrading bacteria for bioremediation purposes.</title>
        <authorList>
            <person name="Guisado I.M."/>
            <person name="Purswani J."/>
            <person name="Gonzalez Lopez J."/>
            <person name="Pozo C."/>
        </authorList>
    </citation>
    <scope>NUCLEOTIDE SEQUENCE [LARGE SCALE GENOMIC DNA]</scope>
    <source>
        <strain evidence="1 2">SH7</strain>
    </source>
</reference>
<proteinExistence type="predicted"/>
<name>A0A0W1ARR3_9BACL</name>
<protein>
    <submittedName>
        <fullName evidence="1">DNA alkylation repair protein</fullName>
    </submittedName>
</protein>
<dbReference type="EMBL" id="LCZJ02000037">
    <property type="protein sequence ID" value="KTD84020.1"/>
    <property type="molecule type" value="Genomic_DNA"/>
</dbReference>
<dbReference type="InterPro" id="IPR014825">
    <property type="entry name" value="DNA_alkylation"/>
</dbReference>
<sequence length="237" mass="26255">MNLTLNEVMSKLEEMGTEQTKRTFVRHGAREPLFGVRIGDMKGLVKNIKKDQSLARALYQTGNYDAMYLAGLTVDPKSLTKEELQSWVVAAYCSGLAEYTVASVAAESLFALELARQWIGSSDEMVATCGWSTYGNYISVTPDDLLDIAEIRELLQHIQSTIHQERNRVRYTMNMFVIIAGSSVTELYNEATKIAASIGKVQVHMGQTACKVPLAEDYIAKVEQAGKLGVKKKTCIC</sequence>
<dbReference type="Pfam" id="PF08713">
    <property type="entry name" value="DNA_alkylation"/>
    <property type="match status" value="1"/>
</dbReference>
<evidence type="ECO:0000313" key="1">
    <source>
        <dbReference type="EMBL" id="KTD84020.1"/>
    </source>
</evidence>
<keyword evidence="2" id="KW-1185">Reference proteome</keyword>
<dbReference type="InterPro" id="IPR016024">
    <property type="entry name" value="ARM-type_fold"/>
</dbReference>